<evidence type="ECO:0000313" key="1">
    <source>
        <dbReference type="EMBL" id="CBX70830.1"/>
    </source>
</evidence>
<organism evidence="1">
    <name type="scientific">Yersinia enterocolitica W22703</name>
    <dbReference type="NCBI Taxonomy" id="913028"/>
    <lineage>
        <taxon>Bacteria</taxon>
        <taxon>Pseudomonadati</taxon>
        <taxon>Pseudomonadota</taxon>
        <taxon>Gammaproteobacteria</taxon>
        <taxon>Enterobacterales</taxon>
        <taxon>Yersiniaceae</taxon>
        <taxon>Yersinia</taxon>
    </lineage>
</organism>
<proteinExistence type="predicted"/>
<sequence>MNLPDIDQIKTYLLDLQDKNLCRTGPSRRQRQIHRRKLGA</sequence>
<name>F4MYC2_YEREN</name>
<accession>F4MYC2</accession>
<dbReference type="EMBL" id="FR718549">
    <property type="protein sequence ID" value="CBX70830.1"/>
    <property type="molecule type" value="Genomic_DNA"/>
</dbReference>
<gene>
    <name evidence="1" type="ORF">YEW_HK33620</name>
</gene>
<reference evidence="1" key="1">
    <citation type="journal article" date="2011" name="BMC Genomics">
        <title>Shotgun sequencing of Yersinia enterocolitica strain W22703 (biotype 2, serotype O:9): genomic evidence for oscillation between invertebrates and mammals.</title>
        <authorList>
            <person name="Fuchs T.M."/>
            <person name="Brandt K."/>
            <person name="Starke M."/>
            <person name="Rattei T."/>
        </authorList>
    </citation>
    <scope>NUCLEOTIDE SEQUENCE</scope>
</reference>
<dbReference type="AlphaFoldDB" id="F4MYC2"/>
<protein>
    <submittedName>
        <fullName evidence="1">Uncharacterized protein</fullName>
    </submittedName>
</protein>